<protein>
    <recommendedName>
        <fullName evidence="9">Mechanosensing system component YbdG</fullName>
    </recommendedName>
    <alternativeName>
        <fullName evidence="10">Mechanosensitive channel homolog YbdG</fullName>
    </alternativeName>
</protein>
<dbReference type="InterPro" id="IPR049278">
    <property type="entry name" value="MS_channel_C"/>
</dbReference>
<evidence type="ECO:0000256" key="10">
    <source>
        <dbReference type="ARBA" id="ARBA00093659"/>
    </source>
</evidence>
<reference evidence="15" key="2">
    <citation type="journal article" date="2020" name="Antonie Van Leeuwenhoek">
        <title>Labilibaculum antarcticum sp. nov., a novel facultative anaerobic, psychrotorelant bacterium isolated from marine sediment of Antarctica.</title>
        <authorList>
            <person name="Watanabe M."/>
            <person name="Kojima H."/>
            <person name="Fukui M."/>
        </authorList>
    </citation>
    <scope>NUCLEOTIDE SEQUENCE [LARGE SCALE GENOMIC DNA]</scope>
    <source>
        <strain evidence="15">SPP2</strain>
    </source>
</reference>
<evidence type="ECO:0000256" key="7">
    <source>
        <dbReference type="ARBA" id="ARBA00023016"/>
    </source>
</evidence>
<keyword evidence="4" id="KW-0997">Cell inner membrane</keyword>
<evidence type="ECO:0000256" key="9">
    <source>
        <dbReference type="ARBA" id="ARBA00093630"/>
    </source>
</evidence>
<name>A0A1Y1CK72_9BACT</name>
<evidence type="ECO:0000259" key="13">
    <source>
        <dbReference type="Pfam" id="PF21082"/>
    </source>
</evidence>
<comment type="similarity">
    <text evidence="2">Belongs to the MscS (TC 1.A.23) family.</text>
</comment>
<dbReference type="InterPro" id="IPR030192">
    <property type="entry name" value="YbdG"/>
</dbReference>
<dbReference type="GO" id="GO:0005886">
    <property type="term" value="C:plasma membrane"/>
    <property type="evidence" value="ECO:0007669"/>
    <property type="project" value="UniProtKB-SubCell"/>
</dbReference>
<reference evidence="14 15" key="1">
    <citation type="journal article" date="2018" name="Mar. Genomics">
        <title>Complete genome sequence of Marinifilaceae bacterium strain SPP2, isolated from the Antarctic marine sediment.</title>
        <authorList>
            <person name="Watanabe M."/>
            <person name="Kojima H."/>
            <person name="Fukui M."/>
        </authorList>
    </citation>
    <scope>NUCLEOTIDE SEQUENCE [LARGE SCALE GENOMIC DNA]</scope>
    <source>
        <strain evidence="14 15">SPP2</strain>
    </source>
</reference>
<organism evidence="14 15">
    <name type="scientific">Labilibaculum antarcticum</name>
    <dbReference type="NCBI Taxonomy" id="1717717"/>
    <lineage>
        <taxon>Bacteria</taxon>
        <taxon>Pseudomonadati</taxon>
        <taxon>Bacteroidota</taxon>
        <taxon>Bacteroidia</taxon>
        <taxon>Marinilabiliales</taxon>
        <taxon>Marinifilaceae</taxon>
        <taxon>Labilibaculum</taxon>
    </lineage>
</organism>
<dbReference type="PANTHER" id="PTHR30414">
    <property type="entry name" value="MINICONDUCTANCE MECHANOSENSITIVE CHANNEL YBDG"/>
    <property type="match status" value="1"/>
</dbReference>
<evidence type="ECO:0000256" key="6">
    <source>
        <dbReference type="ARBA" id="ARBA00022989"/>
    </source>
</evidence>
<dbReference type="InterPro" id="IPR010920">
    <property type="entry name" value="LSM_dom_sf"/>
</dbReference>
<keyword evidence="5 11" id="KW-0812">Transmembrane</keyword>
<dbReference type="Pfam" id="PF00924">
    <property type="entry name" value="MS_channel_2nd"/>
    <property type="match status" value="1"/>
</dbReference>
<keyword evidence="3" id="KW-1003">Cell membrane</keyword>
<evidence type="ECO:0000313" key="14">
    <source>
        <dbReference type="EMBL" id="BAX80777.1"/>
    </source>
</evidence>
<dbReference type="InterPro" id="IPR023408">
    <property type="entry name" value="MscS_beta-dom_sf"/>
</dbReference>
<dbReference type="GO" id="GO:0008381">
    <property type="term" value="F:mechanosensitive monoatomic ion channel activity"/>
    <property type="evidence" value="ECO:0007669"/>
    <property type="project" value="InterPro"/>
</dbReference>
<dbReference type="Gene3D" id="2.30.30.60">
    <property type="match status" value="1"/>
</dbReference>
<evidence type="ECO:0000256" key="5">
    <source>
        <dbReference type="ARBA" id="ARBA00022692"/>
    </source>
</evidence>
<dbReference type="GO" id="GO:0071470">
    <property type="term" value="P:cellular response to osmotic stress"/>
    <property type="evidence" value="ECO:0007669"/>
    <property type="project" value="InterPro"/>
</dbReference>
<dbReference type="EMBL" id="AP018042">
    <property type="protein sequence ID" value="BAX80777.1"/>
    <property type="molecule type" value="Genomic_DNA"/>
</dbReference>
<feature type="transmembrane region" description="Helical" evidence="11">
    <location>
        <begin position="106"/>
        <end position="123"/>
    </location>
</feature>
<keyword evidence="6 11" id="KW-1133">Transmembrane helix</keyword>
<feature type="transmembrane region" description="Helical" evidence="11">
    <location>
        <begin position="74"/>
        <end position="94"/>
    </location>
</feature>
<evidence type="ECO:0000256" key="8">
    <source>
        <dbReference type="ARBA" id="ARBA00023136"/>
    </source>
</evidence>
<comment type="subcellular location">
    <subcellularLocation>
        <location evidence="1">Cell inner membrane</location>
        <topology evidence="1">Multi-pass membrane protein</topology>
    </subcellularLocation>
</comment>
<keyword evidence="8 11" id="KW-0472">Membrane</keyword>
<evidence type="ECO:0000256" key="2">
    <source>
        <dbReference type="ARBA" id="ARBA00008017"/>
    </source>
</evidence>
<dbReference type="AlphaFoldDB" id="A0A1Y1CK72"/>
<evidence type="ECO:0000256" key="1">
    <source>
        <dbReference type="ARBA" id="ARBA00004429"/>
    </source>
</evidence>
<accession>A0A1Y1CK72</accession>
<dbReference type="RefSeq" id="WP_096429619.1">
    <property type="nucleotide sequence ID" value="NZ_AP018042.1"/>
</dbReference>
<evidence type="ECO:0000313" key="15">
    <source>
        <dbReference type="Proteomes" id="UP000218267"/>
    </source>
</evidence>
<evidence type="ECO:0000256" key="4">
    <source>
        <dbReference type="ARBA" id="ARBA00022519"/>
    </source>
</evidence>
<feature type="transmembrane region" description="Helical" evidence="11">
    <location>
        <begin position="170"/>
        <end position="187"/>
    </location>
</feature>
<proteinExistence type="inferred from homology"/>
<feature type="domain" description="Mechanosensitive ion channel MscS C-terminal" evidence="13">
    <location>
        <begin position="335"/>
        <end position="396"/>
    </location>
</feature>
<dbReference type="PANTHER" id="PTHR30414:SF0">
    <property type="entry name" value="MINICONDUCTANCE MECHANOSENSITIVE CHANNEL YBDG"/>
    <property type="match status" value="1"/>
</dbReference>
<dbReference type="KEGG" id="mbas:ALGA_2455"/>
<evidence type="ECO:0000259" key="12">
    <source>
        <dbReference type="Pfam" id="PF00924"/>
    </source>
</evidence>
<dbReference type="Pfam" id="PF21082">
    <property type="entry name" value="MS_channel_3rd"/>
    <property type="match status" value="1"/>
</dbReference>
<dbReference type="SUPFAM" id="SSF50182">
    <property type="entry name" value="Sm-like ribonucleoproteins"/>
    <property type="match status" value="1"/>
</dbReference>
<sequence>MKELLGIQLKNWLISGGITEYWAIILQSIIAIFIVIIIAWICDIIAKKVLVSIVTKLVRKTKTSWDDILLERKVFSKIAHFAPAVIIYSSAGMIDHEGLNNFIQNSAYVYMVILAIMLIDTFVNAGSDIYNTMSISKTRPIKGFLQLVKIFFYSMGLISITALIFDKNPFNIVAGMGAFAAVILLIFKDTILGFVASIQLSANKMVNIGDWISMPSKGADGIVIDISLNTVKVQNWDKTISTIPTYALVSESFTNWKGMEDSGGRRIKRHLNIDVKSIHFLSDEEIEQFEKIRLLKDYMIEKKKEIQTNNPEGEIPVNQRRLTNIGTFRKYVEAYLQDHPKIHNEMTFLVRQLQVSEKGLPLEIYVFANDQEWANYEAIQSDIFDHILSIVPEFNLRVFQNPTGDDFRKLANEV</sequence>
<dbReference type="OrthoDB" id="9775207at2"/>
<gene>
    <name evidence="14" type="ORF">ALGA_2455</name>
</gene>
<dbReference type="FunFam" id="2.30.30.60:FF:000002">
    <property type="entry name" value="Mechanosensitive ion channel family protein"/>
    <property type="match status" value="1"/>
</dbReference>
<keyword evidence="7" id="KW-0346">Stress response</keyword>
<feature type="transmembrane region" description="Helical" evidence="11">
    <location>
        <begin position="144"/>
        <end position="164"/>
    </location>
</feature>
<feature type="domain" description="Mechanosensitive ion channel MscS" evidence="12">
    <location>
        <begin position="189"/>
        <end position="257"/>
    </location>
</feature>
<feature type="transmembrane region" description="Helical" evidence="11">
    <location>
        <begin position="21"/>
        <end position="42"/>
    </location>
</feature>
<keyword evidence="15" id="KW-1185">Reference proteome</keyword>
<evidence type="ECO:0000256" key="3">
    <source>
        <dbReference type="ARBA" id="ARBA00022475"/>
    </source>
</evidence>
<dbReference type="Proteomes" id="UP000218267">
    <property type="component" value="Chromosome"/>
</dbReference>
<dbReference type="InterPro" id="IPR006685">
    <property type="entry name" value="MscS_channel_2nd"/>
</dbReference>
<evidence type="ECO:0000256" key="11">
    <source>
        <dbReference type="SAM" id="Phobius"/>
    </source>
</evidence>